<feature type="transmembrane region" description="Helical" evidence="9">
    <location>
        <begin position="600"/>
        <end position="619"/>
    </location>
</feature>
<evidence type="ECO:0000256" key="9">
    <source>
        <dbReference type="SAM" id="Phobius"/>
    </source>
</evidence>
<evidence type="ECO:0000256" key="1">
    <source>
        <dbReference type="ARBA" id="ARBA00004370"/>
    </source>
</evidence>
<evidence type="ECO:0000256" key="8">
    <source>
        <dbReference type="SAM" id="MobiDB-lite"/>
    </source>
</evidence>
<comment type="caution">
    <text evidence="12">The sequence shown here is derived from an EMBL/GenBank/DDBJ whole genome shotgun (WGS) entry which is preliminary data.</text>
</comment>
<dbReference type="PANTHER" id="PTHR24223">
    <property type="entry name" value="ATP-BINDING CASSETTE SUB-FAMILY C"/>
    <property type="match status" value="1"/>
</dbReference>
<feature type="transmembrane region" description="Helical" evidence="9">
    <location>
        <begin position="1195"/>
        <end position="1214"/>
    </location>
</feature>
<feature type="transmembrane region" description="Helical" evidence="9">
    <location>
        <begin position="1278"/>
        <end position="1300"/>
    </location>
</feature>
<dbReference type="InterPro" id="IPR050173">
    <property type="entry name" value="ABC_transporter_C-like"/>
</dbReference>
<feature type="transmembrane region" description="Helical" evidence="9">
    <location>
        <begin position="490"/>
        <end position="508"/>
    </location>
</feature>
<feature type="transmembrane region" description="Helical" evidence="9">
    <location>
        <begin position="1002"/>
        <end position="1021"/>
    </location>
</feature>
<sequence>MKLCDDSGPFDVGDACVRGSWAALGPSILVFGICLSFLPPPPLPTAVRKVVDAIKSPFKPYLSLRDAEGLVLAAEKRTSEEVALEVKNTVPLWRTLVFVFVGLVECLAWLADGSFLLITGHPRWEAIQRFLVASTWLYATARPIFRPTATPPYDMFTIYMAHIAGGILQLGGYLFQHNASGAPLPGTLVLVGLSVNLAALVGLVAVIMGMPLALPSHLVNKADIGGSVSPEDYTSLWGWVTFTWVYPLVKRGRNTTLNEKDVWALSPNIQSRPIFIKFSTLSQRSLLAKLWAANSFDIILDFALTLCSVMFNYAGPFFLKRILDAIDTDTESEKDKGKAYIYAVLMFTCSVCKAQCDVQHLWIGRRASTRIRSELMAAIYDKALKRKDFSGVIDKEKAKDAADKKAAAAAGTPPVLSKADAKAKAKADKKTAEKADDPKAGAADTGKIVNLMAGDANRVCMQISGLYFLYGAPMEIVVGSIFLYQLLGLSAFAGFIVLILGWPLNSYLARRSIRIQKGVLKAKDARMGVLNELISAVKFIKFFAWEQRWIDRALKARTEEINWMIKARTNGVGFYALWITAPIFISVISFFAYVMLGNELTISTAFTAIALFGMIRQPLNVIPTFIVQLLQTRVCLNRIAVYLDEAEVTDQVSSLKKDRSAPVSSESEDDRLGFENASFKWNEVEEPPDAKDDKDKDKKVRAASETDSILTSGSDGTATADHKFELKDLSVIFPEGELTLVTGPTASGKTALLMAVLGEMTILPGGRIIMSKNPSKIDAHGNMQTISYAAQSPWLRHQSIKDNILFGYPLDEARYQEVIECCALQPDLDQLEDGDGTEIGEKGVSLSGGQKARVALARAVYAKTKYVLLDDPLSAVDSHTSRTLYEKCLRGPLLANRTVVLVTHHVELVLPGAHYLVRMLDGRIDTQGTVKELRAQGVLDDIAQDAAVEVKKEELAIAVEEPTADDDKTDAEETKKPRKLVKDEHREVGGVKWSIYKSYLKASSYSIWVFLALVVVTLQLLSVGEKLWIKTWGEAYKDRQNPSALYGTYHSFVASENEIPMDGHLYRFSTFELHPSTTGFLNIDWPSASEHPLFYVGIYAAIGLTTAFVSVCSSVAQITGALRASRTLFKALLVSVVRATFRFHDTTPQGRMLNRFGKDIETIDSSLASSLQAVNSSLAGFIASLLTVTFVFPPFLFPAAFIGYFYYTFAVGYLNTGRDLRRMESNSRSPIYSDFGELLQGIVTVRAFSAERRFLDNLHVRVDLFTKMWYTFWMTNRWLLLNFDFLGALAVFFTSMFSIHSLVDDAGLAGLAITSALNFTTSVYWACRFWTGLELDLNSVERIIEYLDLPQEPPAVIESSRPPAYWPSSAKNDALIAVENVSIKYAPDLPSVLQDISFTLKAGERIGLLGRTGSGKSTLAMSILRFTDPSSGRILIDGIDISKIGVEDLRSRLTFIPQDATLFSGTLRENLDPFEEHDDAACLEVLYRVQMINRSQTASEATSRDHSVTTSPEVSRPSSALGIQREDTADSISTALTDVDTKTVVSLDTQVSAGGTNFSQGQRQLIAMARALLRRSSIVVLDEATSSVDFKTDAKIQTTIREEFTDSLLLTIAHRLKTVIDYDRLLVLDKGKLVEFDTPLRLIEKEDGIFRAMCLKSGYFGELEASARAKAERDGLL</sequence>
<dbReference type="EMBL" id="JARJLG010000020">
    <property type="protein sequence ID" value="KAJ7771985.1"/>
    <property type="molecule type" value="Genomic_DNA"/>
</dbReference>
<dbReference type="SUPFAM" id="SSF90123">
    <property type="entry name" value="ABC transporter transmembrane region"/>
    <property type="match status" value="2"/>
</dbReference>
<dbReference type="SMART" id="SM00382">
    <property type="entry name" value="AAA"/>
    <property type="match status" value="2"/>
</dbReference>
<dbReference type="GO" id="GO:0140359">
    <property type="term" value="F:ABC-type transporter activity"/>
    <property type="evidence" value="ECO:0007669"/>
    <property type="project" value="InterPro"/>
</dbReference>
<dbReference type="SUPFAM" id="SSF52540">
    <property type="entry name" value="P-loop containing nucleoside triphosphate hydrolases"/>
    <property type="match status" value="2"/>
</dbReference>
<feature type="domain" description="ABC transmembrane type-1" evidence="11">
    <location>
        <begin position="1095"/>
        <end position="1335"/>
    </location>
</feature>
<protein>
    <recommendedName>
        <fullName evidence="14">Multidrug resistance-associated ABC transporter</fullName>
    </recommendedName>
</protein>
<dbReference type="Proteomes" id="UP001215280">
    <property type="component" value="Unassembled WGS sequence"/>
</dbReference>
<feature type="domain" description="ABC transporter" evidence="10">
    <location>
        <begin position="1376"/>
        <end position="1655"/>
    </location>
</feature>
<feature type="compositionally biased region" description="Polar residues" evidence="8">
    <location>
        <begin position="705"/>
        <end position="716"/>
    </location>
</feature>
<dbReference type="PANTHER" id="PTHR24223:SF415">
    <property type="entry name" value="FI20190P1"/>
    <property type="match status" value="1"/>
</dbReference>
<dbReference type="InterPro" id="IPR036640">
    <property type="entry name" value="ABC1_TM_sf"/>
</dbReference>
<dbReference type="GO" id="GO:0005524">
    <property type="term" value="F:ATP binding"/>
    <property type="evidence" value="ECO:0007669"/>
    <property type="project" value="UniProtKB-KW"/>
</dbReference>
<dbReference type="InterPro" id="IPR003593">
    <property type="entry name" value="AAA+_ATPase"/>
</dbReference>
<feature type="region of interest" description="Disordered" evidence="8">
    <location>
        <begin position="1497"/>
        <end position="1523"/>
    </location>
</feature>
<dbReference type="InterPro" id="IPR027417">
    <property type="entry name" value="P-loop_NTPase"/>
</dbReference>
<keyword evidence="7 9" id="KW-0472">Membrane</keyword>
<comment type="subcellular location">
    <subcellularLocation>
        <location evidence="1">Membrane</location>
    </subcellularLocation>
</comment>
<dbReference type="Gene3D" id="3.40.50.300">
    <property type="entry name" value="P-loop containing nucleotide triphosphate hydrolases"/>
    <property type="match status" value="2"/>
</dbReference>
<dbReference type="CDD" id="cd03244">
    <property type="entry name" value="ABCC_MRP_domain2"/>
    <property type="match status" value="1"/>
</dbReference>
<proteinExistence type="predicted"/>
<feature type="compositionally biased region" description="Basic and acidic residues" evidence="8">
    <location>
        <begin position="688"/>
        <end position="704"/>
    </location>
</feature>
<keyword evidence="5" id="KW-0067">ATP-binding</keyword>
<feature type="transmembrane region" description="Helical" evidence="9">
    <location>
        <begin position="466"/>
        <end position="484"/>
    </location>
</feature>
<evidence type="ECO:0000313" key="12">
    <source>
        <dbReference type="EMBL" id="KAJ7771985.1"/>
    </source>
</evidence>
<dbReference type="InterPro" id="IPR017871">
    <property type="entry name" value="ABC_transporter-like_CS"/>
</dbReference>
<dbReference type="PROSITE" id="PS00211">
    <property type="entry name" value="ABC_TRANSPORTER_1"/>
    <property type="match status" value="2"/>
</dbReference>
<dbReference type="InterPro" id="IPR003439">
    <property type="entry name" value="ABC_transporter-like_ATP-bd"/>
</dbReference>
<keyword evidence="6 9" id="KW-1133">Transmembrane helix</keyword>
<dbReference type="InterPro" id="IPR011527">
    <property type="entry name" value="ABC1_TM_dom"/>
</dbReference>
<evidence type="ECO:0000259" key="10">
    <source>
        <dbReference type="PROSITE" id="PS50893"/>
    </source>
</evidence>
<evidence type="ECO:0000256" key="6">
    <source>
        <dbReference type="ARBA" id="ARBA00022989"/>
    </source>
</evidence>
<evidence type="ECO:0000256" key="7">
    <source>
        <dbReference type="ARBA" id="ARBA00023136"/>
    </source>
</evidence>
<dbReference type="GO" id="GO:0016887">
    <property type="term" value="F:ATP hydrolysis activity"/>
    <property type="evidence" value="ECO:0007669"/>
    <property type="project" value="InterPro"/>
</dbReference>
<dbReference type="CDD" id="cd18604">
    <property type="entry name" value="ABC_6TM_VMR1_D2_like"/>
    <property type="match status" value="1"/>
</dbReference>
<dbReference type="GO" id="GO:0016020">
    <property type="term" value="C:membrane"/>
    <property type="evidence" value="ECO:0007669"/>
    <property type="project" value="UniProtKB-SubCell"/>
</dbReference>
<evidence type="ECO:0000256" key="3">
    <source>
        <dbReference type="ARBA" id="ARBA00022692"/>
    </source>
</evidence>
<dbReference type="PROSITE" id="PS50893">
    <property type="entry name" value="ABC_TRANSPORTER_2"/>
    <property type="match status" value="2"/>
</dbReference>
<dbReference type="Pfam" id="PF00664">
    <property type="entry name" value="ABC_membrane"/>
    <property type="match status" value="2"/>
</dbReference>
<feature type="transmembrane region" description="Helical" evidence="9">
    <location>
        <begin position="187"/>
        <end position="213"/>
    </location>
</feature>
<dbReference type="CDD" id="cd03250">
    <property type="entry name" value="ABCC_MRP_domain1"/>
    <property type="match status" value="1"/>
</dbReference>
<evidence type="ECO:0000313" key="13">
    <source>
        <dbReference type="Proteomes" id="UP001215280"/>
    </source>
</evidence>
<feature type="compositionally biased region" description="Polar residues" evidence="8">
    <location>
        <begin position="1508"/>
        <end position="1518"/>
    </location>
</feature>
<evidence type="ECO:0000256" key="4">
    <source>
        <dbReference type="ARBA" id="ARBA00022741"/>
    </source>
</evidence>
<accession>A0AAD7JYG1</accession>
<feature type="transmembrane region" description="Helical" evidence="9">
    <location>
        <begin position="1093"/>
        <end position="1116"/>
    </location>
</feature>
<keyword evidence="4" id="KW-0547">Nucleotide-binding</keyword>
<name>A0AAD7JYG1_9AGAR</name>
<organism evidence="12 13">
    <name type="scientific">Mycena maculata</name>
    <dbReference type="NCBI Taxonomy" id="230809"/>
    <lineage>
        <taxon>Eukaryota</taxon>
        <taxon>Fungi</taxon>
        <taxon>Dikarya</taxon>
        <taxon>Basidiomycota</taxon>
        <taxon>Agaricomycotina</taxon>
        <taxon>Agaricomycetes</taxon>
        <taxon>Agaricomycetidae</taxon>
        <taxon>Agaricales</taxon>
        <taxon>Marasmiineae</taxon>
        <taxon>Mycenaceae</taxon>
        <taxon>Mycena</taxon>
    </lineage>
</organism>
<dbReference type="Pfam" id="PF00005">
    <property type="entry name" value="ABC_tran"/>
    <property type="match status" value="2"/>
</dbReference>
<evidence type="ECO:0000256" key="5">
    <source>
        <dbReference type="ARBA" id="ARBA00022840"/>
    </source>
</evidence>
<keyword evidence="2" id="KW-0813">Transport</keyword>
<evidence type="ECO:0000256" key="2">
    <source>
        <dbReference type="ARBA" id="ARBA00022448"/>
    </source>
</evidence>
<feature type="transmembrane region" description="Helical" evidence="9">
    <location>
        <begin position="96"/>
        <end position="119"/>
    </location>
</feature>
<gene>
    <name evidence="12" type="ORF">DFH07DRAFT_803328</name>
</gene>
<evidence type="ECO:0000259" key="11">
    <source>
        <dbReference type="PROSITE" id="PS50929"/>
    </source>
</evidence>
<feature type="transmembrane region" description="Helical" evidence="9">
    <location>
        <begin position="298"/>
        <end position="319"/>
    </location>
</feature>
<feature type="transmembrane region" description="Helical" evidence="9">
    <location>
        <begin position="572"/>
        <end position="594"/>
    </location>
</feature>
<keyword evidence="13" id="KW-1185">Reference proteome</keyword>
<feature type="region of interest" description="Disordered" evidence="8">
    <location>
        <begin position="959"/>
        <end position="978"/>
    </location>
</feature>
<dbReference type="CDD" id="cd18596">
    <property type="entry name" value="ABC_6TM_VMR1_D1_like"/>
    <property type="match status" value="1"/>
</dbReference>
<evidence type="ECO:0008006" key="14">
    <source>
        <dbReference type="Google" id="ProtNLM"/>
    </source>
</evidence>
<reference evidence="12" key="1">
    <citation type="submission" date="2023-03" db="EMBL/GenBank/DDBJ databases">
        <title>Massive genome expansion in bonnet fungi (Mycena s.s.) driven by repeated elements and novel gene families across ecological guilds.</title>
        <authorList>
            <consortium name="Lawrence Berkeley National Laboratory"/>
            <person name="Harder C.B."/>
            <person name="Miyauchi S."/>
            <person name="Viragh M."/>
            <person name="Kuo A."/>
            <person name="Thoen E."/>
            <person name="Andreopoulos B."/>
            <person name="Lu D."/>
            <person name="Skrede I."/>
            <person name="Drula E."/>
            <person name="Henrissat B."/>
            <person name="Morin E."/>
            <person name="Kohler A."/>
            <person name="Barry K."/>
            <person name="LaButti K."/>
            <person name="Morin E."/>
            <person name="Salamov A."/>
            <person name="Lipzen A."/>
            <person name="Mereny Z."/>
            <person name="Hegedus B."/>
            <person name="Baldrian P."/>
            <person name="Stursova M."/>
            <person name="Weitz H."/>
            <person name="Taylor A."/>
            <person name="Grigoriev I.V."/>
            <person name="Nagy L.G."/>
            <person name="Martin F."/>
            <person name="Kauserud H."/>
        </authorList>
    </citation>
    <scope>NUCLEOTIDE SEQUENCE</scope>
    <source>
        <strain evidence="12">CBHHK188m</strain>
    </source>
</reference>
<keyword evidence="3 9" id="KW-0812">Transmembrane</keyword>
<feature type="transmembrane region" description="Helical" evidence="9">
    <location>
        <begin position="157"/>
        <end position="175"/>
    </location>
</feature>
<feature type="transmembrane region" description="Helical" evidence="9">
    <location>
        <begin position="21"/>
        <end position="38"/>
    </location>
</feature>
<dbReference type="Gene3D" id="1.20.1560.10">
    <property type="entry name" value="ABC transporter type 1, transmembrane domain"/>
    <property type="match status" value="2"/>
</dbReference>
<feature type="region of interest" description="Disordered" evidence="8">
    <location>
        <begin position="683"/>
        <end position="716"/>
    </location>
</feature>
<dbReference type="PROSITE" id="PS50929">
    <property type="entry name" value="ABC_TM1F"/>
    <property type="match status" value="2"/>
</dbReference>
<feature type="domain" description="ABC transporter" evidence="10">
    <location>
        <begin position="704"/>
        <end position="946"/>
    </location>
</feature>
<feature type="domain" description="ABC transmembrane type-1" evidence="11">
    <location>
        <begin position="299"/>
        <end position="631"/>
    </location>
</feature>